<dbReference type="Gene3D" id="2.60.40.1120">
    <property type="entry name" value="Carboxypeptidase-like, regulatory domain"/>
    <property type="match status" value="1"/>
</dbReference>
<dbReference type="SUPFAM" id="SSF49464">
    <property type="entry name" value="Carboxypeptidase regulatory domain-like"/>
    <property type="match status" value="1"/>
</dbReference>
<dbReference type="GO" id="GO:0009279">
    <property type="term" value="C:cell outer membrane"/>
    <property type="evidence" value="ECO:0007669"/>
    <property type="project" value="UniProtKB-SubCell"/>
</dbReference>
<reference evidence="13 14" key="1">
    <citation type="submission" date="2019-09" db="EMBL/GenBank/DDBJ databases">
        <title>Genome sequence and assembly of Adhaeribacter sp.</title>
        <authorList>
            <person name="Chhetri G."/>
        </authorList>
    </citation>
    <scope>NUCLEOTIDE SEQUENCE [LARGE SCALE GENOMIC DNA]</scope>
    <source>
        <strain evidence="13 14">DK36</strain>
    </source>
</reference>
<feature type="domain" description="TonB-dependent receptor plug" evidence="12">
    <location>
        <begin position="143"/>
        <end position="251"/>
    </location>
</feature>
<keyword evidence="2 8" id="KW-0813">Transport</keyword>
<dbReference type="InterPro" id="IPR036942">
    <property type="entry name" value="Beta-barrel_TonB_sf"/>
</dbReference>
<comment type="subcellular location">
    <subcellularLocation>
        <location evidence="1 8">Cell outer membrane</location>
        <topology evidence="1 8">Multi-pass membrane protein</topology>
    </subcellularLocation>
</comment>
<organism evidence="13 14">
    <name type="scientific">Adhaeribacter rhizoryzae</name>
    <dbReference type="NCBI Taxonomy" id="2607907"/>
    <lineage>
        <taxon>Bacteria</taxon>
        <taxon>Pseudomonadati</taxon>
        <taxon>Bacteroidota</taxon>
        <taxon>Cytophagia</taxon>
        <taxon>Cytophagales</taxon>
        <taxon>Hymenobacteraceae</taxon>
        <taxon>Adhaeribacter</taxon>
    </lineage>
</organism>
<dbReference type="Gene3D" id="2.40.170.20">
    <property type="entry name" value="TonB-dependent receptor, beta-barrel domain"/>
    <property type="match status" value="1"/>
</dbReference>
<dbReference type="Proteomes" id="UP000323426">
    <property type="component" value="Unassembled WGS sequence"/>
</dbReference>
<dbReference type="InterPro" id="IPR012910">
    <property type="entry name" value="Plug_dom"/>
</dbReference>
<evidence type="ECO:0000256" key="6">
    <source>
        <dbReference type="ARBA" id="ARBA00023136"/>
    </source>
</evidence>
<evidence type="ECO:0000256" key="7">
    <source>
        <dbReference type="ARBA" id="ARBA00023237"/>
    </source>
</evidence>
<protein>
    <submittedName>
        <fullName evidence="13">TonB-dependent receptor</fullName>
    </submittedName>
</protein>
<sequence length="781" mass="86944">MAIFSLAIKIQNTCFHPSNPNKPKPVKILYFILLIWLTATTGAFAHKLSIKGVVYSKSTNTPLAGATVTIPAVDKISTTDRFGVYTFHDLAAGNYEIKITYLGFEQESKIVEVNPLAPSVLATSYLASGSLQLAEIAISASQAEPANIISAVDVQLRPIQNSQEILRLVPGLFIAQHAGGGKAEQIFLRGFDIDHGTDINLTADGMPVNMVSHAHGQGYSDLHFLIPETIQNVDFGKGPYRADKGNFGTAGYADFRTRSALDKNSIKLEAGRFNNYRAVGMFNLLGATARQKGQNAYLATEYLFSNGYFQSPQGLNRLNLFSRYQGVFQNNTILSGSLSAFRSNWDASGQIPERAVTDGTITRFGAIDDTEGGQTARYNANLSLDKTFTDGSYLKNQVYFIKYDFELYSNFTFFLNDPENGDQIRQKEKRQIYGYQGTYQKEATFLGRPLRHEVGIGLRYDDINGSELSRTRNRKTTLSEVQKGNTQELNTFAYLNQTWEVSPRFSVNAALRFDRLFFDYTSLLEADANQTTQRSAESRVSPKLNFTYAVTPALQLYLSSGMGYHSNDSRVSVLAARKEALPAARGADLGLKFKPVEQLYVTAAFWLLDLDQEFVYVGDEGIVEPSGRTRRYGLDLSARYQVNKHLFLDTDLNLARPRARDEAKGNNYIPLAPAITSTGGLSYQTSHGFKANLRYRYLGHRPANEDNSLTAEGYFLADAVVSYTLKNLEFRLSGENLFNSNWEEAQFETESRLRNEPEPVSEIHFTPGTPFAVKAGVTFSF</sequence>
<keyword evidence="4 8" id="KW-0812">Transmembrane</keyword>
<evidence type="ECO:0000256" key="3">
    <source>
        <dbReference type="ARBA" id="ARBA00022452"/>
    </source>
</evidence>
<dbReference type="PANTHER" id="PTHR30069:SF36">
    <property type="entry name" value="BLL6948 PROTEIN"/>
    <property type="match status" value="1"/>
</dbReference>
<keyword evidence="10" id="KW-1133">Transmembrane helix</keyword>
<evidence type="ECO:0000313" key="14">
    <source>
        <dbReference type="Proteomes" id="UP000323426"/>
    </source>
</evidence>
<dbReference type="Gene3D" id="2.170.130.10">
    <property type="entry name" value="TonB-dependent receptor, plug domain"/>
    <property type="match status" value="1"/>
</dbReference>
<keyword evidence="7 8" id="KW-0998">Cell outer membrane</keyword>
<dbReference type="Pfam" id="PF07715">
    <property type="entry name" value="Plug"/>
    <property type="match status" value="1"/>
</dbReference>
<dbReference type="InterPro" id="IPR000531">
    <property type="entry name" value="Beta-barrel_TonB"/>
</dbReference>
<evidence type="ECO:0000256" key="4">
    <source>
        <dbReference type="ARBA" id="ARBA00022692"/>
    </source>
</evidence>
<evidence type="ECO:0000256" key="10">
    <source>
        <dbReference type="SAM" id="Phobius"/>
    </source>
</evidence>
<feature type="domain" description="TonB-dependent receptor-like beta-barrel" evidence="11">
    <location>
        <begin position="334"/>
        <end position="737"/>
    </location>
</feature>
<accession>A0A5M6DB84</accession>
<dbReference type="GO" id="GO:0044718">
    <property type="term" value="P:siderophore transmembrane transport"/>
    <property type="evidence" value="ECO:0007669"/>
    <property type="project" value="TreeGrafter"/>
</dbReference>
<dbReference type="PROSITE" id="PS52016">
    <property type="entry name" value="TONB_DEPENDENT_REC_3"/>
    <property type="match status" value="1"/>
</dbReference>
<comment type="similarity">
    <text evidence="8 9">Belongs to the TonB-dependent receptor family.</text>
</comment>
<proteinExistence type="inferred from homology"/>
<dbReference type="Pfam" id="PF00593">
    <property type="entry name" value="TonB_dep_Rec_b-barrel"/>
    <property type="match status" value="1"/>
</dbReference>
<evidence type="ECO:0000256" key="1">
    <source>
        <dbReference type="ARBA" id="ARBA00004571"/>
    </source>
</evidence>
<keyword evidence="6 8" id="KW-0472">Membrane</keyword>
<evidence type="ECO:0000256" key="5">
    <source>
        <dbReference type="ARBA" id="ARBA00023077"/>
    </source>
</evidence>
<evidence type="ECO:0000313" key="13">
    <source>
        <dbReference type="EMBL" id="KAA5542405.1"/>
    </source>
</evidence>
<dbReference type="EMBL" id="VWSF01000018">
    <property type="protein sequence ID" value="KAA5542405.1"/>
    <property type="molecule type" value="Genomic_DNA"/>
</dbReference>
<evidence type="ECO:0000259" key="12">
    <source>
        <dbReference type="Pfam" id="PF07715"/>
    </source>
</evidence>
<keyword evidence="3 8" id="KW-1134">Transmembrane beta strand</keyword>
<evidence type="ECO:0000256" key="2">
    <source>
        <dbReference type="ARBA" id="ARBA00022448"/>
    </source>
</evidence>
<evidence type="ECO:0000256" key="9">
    <source>
        <dbReference type="RuleBase" id="RU003357"/>
    </source>
</evidence>
<comment type="caution">
    <text evidence="13">The sequence shown here is derived from an EMBL/GenBank/DDBJ whole genome shotgun (WGS) entry which is preliminary data.</text>
</comment>
<keyword evidence="5 9" id="KW-0798">TonB box</keyword>
<name>A0A5M6DB84_9BACT</name>
<dbReference type="PANTHER" id="PTHR30069">
    <property type="entry name" value="TONB-DEPENDENT OUTER MEMBRANE RECEPTOR"/>
    <property type="match status" value="1"/>
</dbReference>
<evidence type="ECO:0000256" key="8">
    <source>
        <dbReference type="PROSITE-ProRule" id="PRU01360"/>
    </source>
</evidence>
<keyword evidence="14" id="KW-1185">Reference proteome</keyword>
<dbReference type="AlphaFoldDB" id="A0A5M6DB84"/>
<dbReference type="InterPro" id="IPR039426">
    <property type="entry name" value="TonB-dep_rcpt-like"/>
</dbReference>
<gene>
    <name evidence="13" type="ORF">F0145_19135</name>
</gene>
<evidence type="ECO:0000259" key="11">
    <source>
        <dbReference type="Pfam" id="PF00593"/>
    </source>
</evidence>
<dbReference type="InterPro" id="IPR008969">
    <property type="entry name" value="CarboxyPept-like_regulatory"/>
</dbReference>
<dbReference type="SUPFAM" id="SSF56935">
    <property type="entry name" value="Porins"/>
    <property type="match status" value="1"/>
</dbReference>
<keyword evidence="13" id="KW-0675">Receptor</keyword>
<dbReference type="GO" id="GO:0015344">
    <property type="term" value="F:siderophore uptake transmembrane transporter activity"/>
    <property type="evidence" value="ECO:0007669"/>
    <property type="project" value="TreeGrafter"/>
</dbReference>
<dbReference type="Pfam" id="PF13715">
    <property type="entry name" value="CarbopepD_reg_2"/>
    <property type="match status" value="1"/>
</dbReference>
<feature type="transmembrane region" description="Helical" evidence="10">
    <location>
        <begin position="28"/>
        <end position="46"/>
    </location>
</feature>
<dbReference type="InterPro" id="IPR037066">
    <property type="entry name" value="Plug_dom_sf"/>
</dbReference>